<proteinExistence type="predicted"/>
<evidence type="ECO:0000313" key="2">
    <source>
        <dbReference type="Proteomes" id="UP001215598"/>
    </source>
</evidence>
<protein>
    <submittedName>
        <fullName evidence="1">Uncharacterized protein</fullName>
    </submittedName>
</protein>
<dbReference type="Proteomes" id="UP001215598">
    <property type="component" value="Unassembled WGS sequence"/>
</dbReference>
<dbReference type="AlphaFoldDB" id="A0AAD7JUN1"/>
<name>A0AAD7JUN1_9AGAR</name>
<dbReference type="EMBL" id="JARKIB010000017">
    <property type="protein sequence ID" value="KAJ7769881.1"/>
    <property type="molecule type" value="Genomic_DNA"/>
</dbReference>
<gene>
    <name evidence="1" type="ORF">B0H16DRAFT_1686003</name>
</gene>
<sequence length="283" mass="30420">MLESPPNEFDLLSLMGIVECSAVEVAILQEGYAVEGCNLSDVAWGWWAGGSNQKLAVAEDQSKTAELPNDSSRPLENPEIRAGSLALLGWRRMAGGKAAGGRGGCFRSRAKGDDAAAYEGRRIAGESPSLSSTATVRTSDLSAPNRTGPSSILYLATHSDLLLFVPESRLRVYEGHVSNSSCSTTRFALNSGGHNRRWRVWEVWVRPKITIAFVFKNCGERKMSRAGEDRDVGAESLVVIISVFTSGPEQAASSMPLPRSCSGEFESGAGGTEYPKRQGVIEF</sequence>
<organism evidence="1 2">
    <name type="scientific">Mycena metata</name>
    <dbReference type="NCBI Taxonomy" id="1033252"/>
    <lineage>
        <taxon>Eukaryota</taxon>
        <taxon>Fungi</taxon>
        <taxon>Dikarya</taxon>
        <taxon>Basidiomycota</taxon>
        <taxon>Agaricomycotina</taxon>
        <taxon>Agaricomycetes</taxon>
        <taxon>Agaricomycetidae</taxon>
        <taxon>Agaricales</taxon>
        <taxon>Marasmiineae</taxon>
        <taxon>Mycenaceae</taxon>
        <taxon>Mycena</taxon>
    </lineage>
</organism>
<keyword evidence="2" id="KW-1185">Reference proteome</keyword>
<accession>A0AAD7JUN1</accession>
<evidence type="ECO:0000313" key="1">
    <source>
        <dbReference type="EMBL" id="KAJ7769881.1"/>
    </source>
</evidence>
<comment type="caution">
    <text evidence="1">The sequence shown here is derived from an EMBL/GenBank/DDBJ whole genome shotgun (WGS) entry which is preliminary data.</text>
</comment>
<reference evidence="1" key="1">
    <citation type="submission" date="2023-03" db="EMBL/GenBank/DDBJ databases">
        <title>Massive genome expansion in bonnet fungi (Mycena s.s.) driven by repeated elements and novel gene families across ecological guilds.</title>
        <authorList>
            <consortium name="Lawrence Berkeley National Laboratory"/>
            <person name="Harder C.B."/>
            <person name="Miyauchi S."/>
            <person name="Viragh M."/>
            <person name="Kuo A."/>
            <person name="Thoen E."/>
            <person name="Andreopoulos B."/>
            <person name="Lu D."/>
            <person name="Skrede I."/>
            <person name="Drula E."/>
            <person name="Henrissat B."/>
            <person name="Morin E."/>
            <person name="Kohler A."/>
            <person name="Barry K."/>
            <person name="LaButti K."/>
            <person name="Morin E."/>
            <person name="Salamov A."/>
            <person name="Lipzen A."/>
            <person name="Mereny Z."/>
            <person name="Hegedus B."/>
            <person name="Baldrian P."/>
            <person name="Stursova M."/>
            <person name="Weitz H."/>
            <person name="Taylor A."/>
            <person name="Grigoriev I.V."/>
            <person name="Nagy L.G."/>
            <person name="Martin F."/>
            <person name="Kauserud H."/>
        </authorList>
    </citation>
    <scope>NUCLEOTIDE SEQUENCE</scope>
    <source>
        <strain evidence="1">CBHHK182m</strain>
    </source>
</reference>